<dbReference type="EMBL" id="VFJC01000003">
    <property type="protein sequence ID" value="KAB5584353.1"/>
    <property type="molecule type" value="Genomic_DNA"/>
</dbReference>
<evidence type="ECO:0000313" key="1">
    <source>
        <dbReference type="EMBL" id="KAB5584353.1"/>
    </source>
</evidence>
<comment type="caution">
    <text evidence="1">The sequence shown here is derived from an EMBL/GenBank/DDBJ whole genome shotgun (WGS) entry which is preliminary data.</text>
</comment>
<organism evidence="1 2">
    <name type="scientific">Pangasianodon hypophthalmus</name>
    <name type="common">Striped catfish</name>
    <name type="synonym">Helicophagus hypophthalmus</name>
    <dbReference type="NCBI Taxonomy" id="310915"/>
    <lineage>
        <taxon>Eukaryota</taxon>
        <taxon>Metazoa</taxon>
        <taxon>Chordata</taxon>
        <taxon>Craniata</taxon>
        <taxon>Vertebrata</taxon>
        <taxon>Euteleostomi</taxon>
        <taxon>Actinopterygii</taxon>
        <taxon>Neopterygii</taxon>
        <taxon>Teleostei</taxon>
        <taxon>Ostariophysi</taxon>
        <taxon>Siluriformes</taxon>
        <taxon>Pangasiidae</taxon>
        <taxon>Pangasianodon</taxon>
    </lineage>
</organism>
<dbReference type="AlphaFoldDB" id="A0A5N5PYY6"/>
<name>A0A5N5PYY6_PANHP</name>
<dbReference type="Proteomes" id="UP000327468">
    <property type="component" value="Chromosome 2"/>
</dbReference>
<evidence type="ECO:0000313" key="2">
    <source>
        <dbReference type="Proteomes" id="UP000327468"/>
    </source>
</evidence>
<keyword evidence="2" id="KW-1185">Reference proteome</keyword>
<reference evidence="1 2" key="1">
    <citation type="submission" date="2019-06" db="EMBL/GenBank/DDBJ databases">
        <title>A chromosome-scale genome assembly of the striped catfish, Pangasianodon hypophthalmus.</title>
        <authorList>
            <person name="Wen M."/>
            <person name="Zahm M."/>
            <person name="Roques C."/>
            <person name="Cabau C."/>
            <person name="Klopp C."/>
            <person name="Donnadieu C."/>
            <person name="Jouanno E."/>
            <person name="Avarre J.-C."/>
            <person name="Campet M."/>
            <person name="Ha T.T.T."/>
            <person name="Dugue R."/>
            <person name="Lampietro C."/>
            <person name="Louis A."/>
            <person name="Herpin A."/>
            <person name="Echchiki A."/>
            <person name="Berthelot C."/>
            <person name="Parey E."/>
            <person name="Roest-Crollius H."/>
            <person name="Braasch I."/>
            <person name="Postlethwait J."/>
            <person name="Bobe J."/>
            <person name="Montfort J."/>
            <person name="Bouchez O."/>
            <person name="Begum T."/>
            <person name="Schartl M."/>
            <person name="Guiguen Y."/>
        </authorList>
    </citation>
    <scope>NUCLEOTIDE SEQUENCE [LARGE SCALE GENOMIC DNA]</scope>
    <source>
        <strain evidence="1 2">Indonesia</strain>
        <tissue evidence="1">Blood</tissue>
    </source>
</reference>
<accession>A0A5N5PYY6</accession>
<proteinExistence type="predicted"/>
<protein>
    <submittedName>
        <fullName evidence="1">Uncharacterized protein</fullName>
    </submittedName>
</protein>
<sequence>MQQRKGRIVDQPEAIRFCSLLHKFRACVISPGYKKEPREEEFHEARPLWCTGQDSRWITYAPALEQAGNGQSSQPCYGHPCFTGSISTTEALLPITEMMKN</sequence>
<gene>
    <name evidence="1" type="ORF">PHYPO_G00106470</name>
</gene>